<dbReference type="Proteomes" id="UP000009183">
    <property type="component" value="Chromosome 1"/>
</dbReference>
<evidence type="ECO:0000313" key="2">
    <source>
        <dbReference type="Proteomes" id="UP000009183"/>
    </source>
</evidence>
<dbReference type="HOGENOM" id="CLU_2854204_0_0_1"/>
<dbReference type="InParanoid" id="F6HG48"/>
<sequence>MHFFPPPTKPDPQVNFVPQTWSSNRNASVATACITRQILEGGNTIRLPASPASQAIQIQFRLLGR</sequence>
<dbReference type="PaxDb" id="29760-VIT_01s0010g02540.t01"/>
<proteinExistence type="predicted"/>
<dbReference type="AlphaFoldDB" id="F6HG48"/>
<dbReference type="EMBL" id="FN595754">
    <property type="protein sequence ID" value="CCB51241.1"/>
    <property type="molecule type" value="Genomic_DNA"/>
</dbReference>
<keyword evidence="2" id="KW-1185">Reference proteome</keyword>
<gene>
    <name evidence="1" type="ordered locus">VIT_01s0010g02540</name>
</gene>
<protein>
    <submittedName>
        <fullName evidence="1">Uncharacterized protein</fullName>
    </submittedName>
</protein>
<evidence type="ECO:0000313" key="1">
    <source>
        <dbReference type="EMBL" id="CCB51241.1"/>
    </source>
</evidence>
<name>F6HG48_VITVI</name>
<organism evidence="1 2">
    <name type="scientific">Vitis vinifera</name>
    <name type="common">Grape</name>
    <dbReference type="NCBI Taxonomy" id="29760"/>
    <lineage>
        <taxon>Eukaryota</taxon>
        <taxon>Viridiplantae</taxon>
        <taxon>Streptophyta</taxon>
        <taxon>Embryophyta</taxon>
        <taxon>Tracheophyta</taxon>
        <taxon>Spermatophyta</taxon>
        <taxon>Magnoliopsida</taxon>
        <taxon>eudicotyledons</taxon>
        <taxon>Gunneridae</taxon>
        <taxon>Pentapetalae</taxon>
        <taxon>rosids</taxon>
        <taxon>Vitales</taxon>
        <taxon>Vitaceae</taxon>
        <taxon>Viteae</taxon>
        <taxon>Vitis</taxon>
    </lineage>
</organism>
<reference evidence="2" key="1">
    <citation type="journal article" date="2007" name="Nature">
        <title>The grapevine genome sequence suggests ancestral hexaploidization in major angiosperm phyla.</title>
        <authorList>
            <consortium name="The French-Italian Public Consortium for Grapevine Genome Characterization."/>
            <person name="Jaillon O."/>
            <person name="Aury J.-M."/>
            <person name="Noel B."/>
            <person name="Policriti A."/>
            <person name="Clepet C."/>
            <person name="Casagrande A."/>
            <person name="Choisne N."/>
            <person name="Aubourg S."/>
            <person name="Vitulo N."/>
            <person name="Jubin C."/>
            <person name="Vezzi A."/>
            <person name="Legeai F."/>
            <person name="Hugueney P."/>
            <person name="Dasilva C."/>
            <person name="Horner D."/>
            <person name="Mica E."/>
            <person name="Jublot D."/>
            <person name="Poulain J."/>
            <person name="Bruyere C."/>
            <person name="Billault A."/>
            <person name="Segurens B."/>
            <person name="Gouyvenoux M."/>
            <person name="Ugarte E."/>
            <person name="Cattonaro F."/>
            <person name="Anthouard V."/>
            <person name="Vico V."/>
            <person name="Del Fabbro C."/>
            <person name="Alaux M."/>
            <person name="Di Gaspero G."/>
            <person name="Dumas V."/>
            <person name="Felice N."/>
            <person name="Paillard S."/>
            <person name="Juman I."/>
            <person name="Moroldo M."/>
            <person name="Scalabrin S."/>
            <person name="Canaguier A."/>
            <person name="Le Clainche I."/>
            <person name="Malacrida G."/>
            <person name="Durand E."/>
            <person name="Pesole G."/>
            <person name="Laucou V."/>
            <person name="Chatelet P."/>
            <person name="Merdinoglu D."/>
            <person name="Delledonne M."/>
            <person name="Pezzotti M."/>
            <person name="Lecharny A."/>
            <person name="Scarpelli C."/>
            <person name="Artiguenave F."/>
            <person name="Pe M.E."/>
            <person name="Valle G."/>
            <person name="Morgante M."/>
            <person name="Caboche M."/>
            <person name="Adam-Blondon A.-F."/>
            <person name="Weissenbach J."/>
            <person name="Quetier F."/>
            <person name="Wincker P."/>
        </authorList>
    </citation>
    <scope>NUCLEOTIDE SEQUENCE [LARGE SCALE GENOMIC DNA]</scope>
    <source>
        <strain evidence="2">cv. Pinot noir / PN40024</strain>
    </source>
</reference>
<accession>F6HG48</accession>